<accession>A0A7X0RWX4</accession>
<proteinExistence type="predicted"/>
<dbReference type="PROSITE" id="PS51186">
    <property type="entry name" value="GNAT"/>
    <property type="match status" value="1"/>
</dbReference>
<dbReference type="EMBL" id="JACJVP010000064">
    <property type="protein sequence ID" value="MBB6675141.1"/>
    <property type="molecule type" value="Genomic_DNA"/>
</dbReference>
<dbReference type="InterPro" id="IPR016181">
    <property type="entry name" value="Acyl_CoA_acyltransferase"/>
</dbReference>
<evidence type="ECO:0000313" key="4">
    <source>
        <dbReference type="EMBL" id="MBB6675141.1"/>
    </source>
</evidence>
<keyword evidence="1 4" id="KW-0808">Transferase</keyword>
<dbReference type="InterPro" id="IPR000182">
    <property type="entry name" value="GNAT_dom"/>
</dbReference>
<gene>
    <name evidence="4" type="ORF">H7C19_31215</name>
</gene>
<evidence type="ECO:0000256" key="1">
    <source>
        <dbReference type="ARBA" id="ARBA00022679"/>
    </source>
</evidence>
<comment type="caution">
    <text evidence="4">The sequence shown here is derived from an EMBL/GenBank/DDBJ whole genome shotgun (WGS) entry which is preliminary data.</text>
</comment>
<protein>
    <submittedName>
        <fullName evidence="4">GNAT family N-acetyltransferase</fullName>
    </submittedName>
</protein>
<dbReference type="Pfam" id="PF00583">
    <property type="entry name" value="Acetyltransf_1"/>
    <property type="match status" value="1"/>
</dbReference>
<evidence type="ECO:0000256" key="2">
    <source>
        <dbReference type="ARBA" id="ARBA00023315"/>
    </source>
</evidence>
<dbReference type="InterPro" id="IPR050832">
    <property type="entry name" value="Bact_Acetyltransf"/>
</dbReference>
<dbReference type="RefSeq" id="WP_185673000.1">
    <property type="nucleotide sequence ID" value="NZ_JACJVP010000064.1"/>
</dbReference>
<dbReference type="SUPFAM" id="SSF55729">
    <property type="entry name" value="Acyl-CoA N-acyltransferases (Nat)"/>
    <property type="match status" value="1"/>
</dbReference>
<organism evidence="4 5">
    <name type="scientific">Cohnella nanjingensis</name>
    <dbReference type="NCBI Taxonomy" id="1387779"/>
    <lineage>
        <taxon>Bacteria</taxon>
        <taxon>Bacillati</taxon>
        <taxon>Bacillota</taxon>
        <taxon>Bacilli</taxon>
        <taxon>Bacillales</taxon>
        <taxon>Paenibacillaceae</taxon>
        <taxon>Cohnella</taxon>
    </lineage>
</organism>
<name>A0A7X0RWX4_9BACL</name>
<feature type="domain" description="N-acetyltransferase" evidence="3">
    <location>
        <begin position="6"/>
        <end position="167"/>
    </location>
</feature>
<reference evidence="4 5" key="1">
    <citation type="submission" date="2020-08" db="EMBL/GenBank/DDBJ databases">
        <title>Cohnella phylogeny.</title>
        <authorList>
            <person name="Dunlap C."/>
        </authorList>
    </citation>
    <scope>NUCLEOTIDE SEQUENCE [LARGE SCALE GENOMIC DNA]</scope>
    <source>
        <strain evidence="4 5">DSM 28246</strain>
    </source>
</reference>
<dbReference type="GO" id="GO:0016747">
    <property type="term" value="F:acyltransferase activity, transferring groups other than amino-acyl groups"/>
    <property type="evidence" value="ECO:0007669"/>
    <property type="project" value="InterPro"/>
</dbReference>
<dbReference type="CDD" id="cd04301">
    <property type="entry name" value="NAT_SF"/>
    <property type="match status" value="1"/>
</dbReference>
<keyword evidence="5" id="KW-1185">Reference proteome</keyword>
<evidence type="ECO:0000259" key="3">
    <source>
        <dbReference type="PROSITE" id="PS51186"/>
    </source>
</evidence>
<keyword evidence="2" id="KW-0012">Acyltransferase</keyword>
<dbReference type="AlphaFoldDB" id="A0A7X0RWX4"/>
<dbReference type="Gene3D" id="3.40.630.30">
    <property type="match status" value="1"/>
</dbReference>
<dbReference type="PANTHER" id="PTHR43877">
    <property type="entry name" value="AMINOALKYLPHOSPHONATE N-ACETYLTRANSFERASE-RELATED-RELATED"/>
    <property type="match status" value="1"/>
</dbReference>
<dbReference type="Proteomes" id="UP000547209">
    <property type="component" value="Unassembled WGS sequence"/>
</dbReference>
<sequence length="176" mass="19520">MAGSKVRIRDAEGADQEAIRRVLLSAYEQYRHDLPESRWSEYRENIAHAVDTPGPTDWLVAERDGTIVGSVTLFNSSLVAYGRDLGIESPIVRLLAVAPEARSQGVATALLREAARRAKLAGAETLHLHTSDMMASAVRLYERLGFERATDKDIWNGDTLVKSYRLRVIEAALLES</sequence>
<dbReference type="PANTHER" id="PTHR43877:SF2">
    <property type="entry name" value="AMINOALKYLPHOSPHONATE N-ACETYLTRANSFERASE-RELATED"/>
    <property type="match status" value="1"/>
</dbReference>
<evidence type="ECO:0000313" key="5">
    <source>
        <dbReference type="Proteomes" id="UP000547209"/>
    </source>
</evidence>